<reference evidence="1 2" key="1">
    <citation type="submission" date="2021-06" db="EMBL/GenBank/DDBJ databases">
        <title>Differences between aerobic and microaerobic xylene degrading microbial communities.</title>
        <authorList>
            <person name="Banerjee S."/>
            <person name="Tancsics A."/>
        </authorList>
    </citation>
    <scope>NUCLEOTIDE SEQUENCE [LARGE SCALE GENOMIC DNA]</scope>
    <source>
        <strain evidence="1 2">MAP12</strain>
    </source>
</reference>
<gene>
    <name evidence="1" type="ORF">KRX52_09825</name>
</gene>
<evidence type="ECO:0000313" key="2">
    <source>
        <dbReference type="Proteomes" id="UP000813068"/>
    </source>
</evidence>
<evidence type="ECO:0000313" key="1">
    <source>
        <dbReference type="EMBL" id="MBV2133099.1"/>
    </source>
</evidence>
<dbReference type="Proteomes" id="UP000813068">
    <property type="component" value="Unassembled WGS sequence"/>
</dbReference>
<name>A0ABS6MXJ6_9GAMM</name>
<protein>
    <submittedName>
        <fullName evidence="1">Uncharacterized protein</fullName>
    </submittedName>
</protein>
<comment type="caution">
    <text evidence="1">The sequence shown here is derived from an EMBL/GenBank/DDBJ whole genome shotgun (WGS) entry which is preliminary data.</text>
</comment>
<dbReference type="RefSeq" id="WP_217681568.1">
    <property type="nucleotide sequence ID" value="NZ_JAHRGL010000020.1"/>
</dbReference>
<sequence length="155" mass="17598">MGNQLLFSIFAAFAVFNLFFAVEGNADSRGLDQECIREIQASSKICEYVFKDKSPLDKMSPECRESKKYHDPNTLCGKERQAAGQAVMSKLEECRNEHISSRCREHVDSENKRLQEESMRCTSEMKRVLSVCGGITNTECYKKHHAEFKAECGGQ</sequence>
<accession>A0ABS6MXJ6</accession>
<organism evidence="1 2">
    <name type="scientific">Geopseudomonas aromaticivorans</name>
    <dbReference type="NCBI Taxonomy" id="2849492"/>
    <lineage>
        <taxon>Bacteria</taxon>
        <taxon>Pseudomonadati</taxon>
        <taxon>Pseudomonadota</taxon>
        <taxon>Gammaproteobacteria</taxon>
        <taxon>Pseudomonadales</taxon>
        <taxon>Pseudomonadaceae</taxon>
        <taxon>Geopseudomonas</taxon>
    </lineage>
</organism>
<proteinExistence type="predicted"/>
<keyword evidence="2" id="KW-1185">Reference proteome</keyword>
<dbReference type="EMBL" id="JAHRGL010000020">
    <property type="protein sequence ID" value="MBV2133099.1"/>
    <property type="molecule type" value="Genomic_DNA"/>
</dbReference>